<dbReference type="Proteomes" id="UP000006866">
    <property type="component" value="Chromosome"/>
</dbReference>
<feature type="transmembrane region" description="Helical" evidence="8">
    <location>
        <begin position="544"/>
        <end position="568"/>
    </location>
</feature>
<dbReference type="KEGG" id="hpk:Hprae_0625"/>
<feature type="transmembrane region" description="Helical" evidence="8">
    <location>
        <begin position="481"/>
        <end position="505"/>
    </location>
</feature>
<dbReference type="EC" id="1.6.5.9" evidence="2"/>
<keyword evidence="8" id="KW-1133">Transmembrane helix</keyword>
<evidence type="ECO:0000256" key="4">
    <source>
        <dbReference type="ARBA" id="ARBA00022827"/>
    </source>
</evidence>
<keyword evidence="5" id="KW-0560">Oxidoreductase</keyword>
<dbReference type="Gene3D" id="3.50.50.100">
    <property type="match status" value="1"/>
</dbReference>
<dbReference type="InterPro" id="IPR036188">
    <property type="entry name" value="FAD/NAD-bd_sf"/>
</dbReference>
<proteinExistence type="inferred from homology"/>
<dbReference type="PATRIC" id="fig|572479.3.peg.631"/>
<keyword evidence="3" id="KW-0285">Flavoprotein</keyword>
<dbReference type="GO" id="GO:0050136">
    <property type="term" value="F:NADH dehydrogenase (quinone) (non-electrogenic) activity"/>
    <property type="evidence" value="ECO:0007669"/>
    <property type="project" value="UniProtKB-EC"/>
</dbReference>
<evidence type="ECO:0000256" key="6">
    <source>
        <dbReference type="ARBA" id="ARBA00023027"/>
    </source>
</evidence>
<dbReference type="AlphaFoldDB" id="E3DQ28"/>
<comment type="similarity">
    <text evidence="1">Belongs to the NADH dehydrogenase family.</text>
</comment>
<evidence type="ECO:0000256" key="2">
    <source>
        <dbReference type="ARBA" id="ARBA00012637"/>
    </source>
</evidence>
<sequence length="593" mass="66226">MSNNIIILGAGYGGVAAGQTLHKKLKKYPDSTITLIDKNPYHTLLTELHELAGNRIEEDAIKVNLERIFSSTRVNLVQDEINDIDFEKQVLSSSNHQYNYDYLIMGTGSKASDCGVKGVDEHAFTLWSIADSLNIKNHVKKCMQEARITDEPDQRKELLSFAVAGGGFTGVEMVGELIEWLTEYSKKYNIPWNEIEIYNFEGLDRILPSLNEKLVKKAMNYMKKKGVNVKTGEFVNKIEADKLILNNGEEIKAKTIIWTCGVEAADFAANSGLETDKANRIKVNKYLQTENYSNVYAIGDNAAAPWKKDKILPALVESAQQTGQCAAKNIVAEIKGADKEELDPNLHGVMVSVGSSYAVAEVMGLSLTGIPAMFMKHSVNMFYRFELGGIKETYSLISEYLEEQASQKGLLAQLFGFVSQKSRSLWLVLLRVFVGIMWLYEGYSKVRDGWLFSGDYLVSGASASPIGDYAVGWYVWLNEAIIFKFPLFFQIVVTLSMIGIGLSLISGLFASLGALGSAAFSVNFLLAGQYAHWSSEYPGHFSPLFWFFFASIALIGSGRSFGLDYYVLPWLKKIIWRRPKNKDQDLKQVVNKK</sequence>
<organism evidence="10 11">
    <name type="scientific">Halanaerobium praevalens (strain ATCC 33744 / DSM 2228 / GSL)</name>
    <dbReference type="NCBI Taxonomy" id="572479"/>
    <lineage>
        <taxon>Bacteria</taxon>
        <taxon>Bacillati</taxon>
        <taxon>Bacillota</taxon>
        <taxon>Clostridia</taxon>
        <taxon>Halanaerobiales</taxon>
        <taxon>Halanaerobiaceae</taxon>
        <taxon>Halanaerobium</taxon>
    </lineage>
</organism>
<evidence type="ECO:0000256" key="3">
    <source>
        <dbReference type="ARBA" id="ARBA00022630"/>
    </source>
</evidence>
<dbReference type="InterPro" id="IPR045024">
    <property type="entry name" value="NDH-2"/>
</dbReference>
<dbReference type="Pfam" id="PF07992">
    <property type="entry name" value="Pyr_redox_2"/>
    <property type="match status" value="1"/>
</dbReference>
<feature type="transmembrane region" description="Helical" evidence="8">
    <location>
        <begin position="424"/>
        <end position="440"/>
    </location>
</feature>
<evidence type="ECO:0000313" key="10">
    <source>
        <dbReference type="EMBL" id="ADO76779.1"/>
    </source>
</evidence>
<keyword evidence="8" id="KW-0472">Membrane</keyword>
<keyword evidence="6" id="KW-0520">NAD</keyword>
<feature type="domain" description="FAD/NAD(P)-binding" evidence="9">
    <location>
        <begin position="4"/>
        <end position="323"/>
    </location>
</feature>
<name>E3DQ28_HALPG</name>
<dbReference type="HOGENOM" id="CLU_021377_6_0_9"/>
<keyword evidence="4" id="KW-0274">FAD</keyword>
<dbReference type="PRINTS" id="PR00411">
    <property type="entry name" value="PNDRDTASEI"/>
</dbReference>
<keyword evidence="8" id="KW-0812">Transmembrane</keyword>
<dbReference type="OrthoDB" id="9781621at2"/>
<protein>
    <recommendedName>
        <fullName evidence="2">NADH:ubiquinone reductase (non-electrogenic)</fullName>
        <ecNumber evidence="2">1.6.5.9</ecNumber>
    </recommendedName>
</protein>
<evidence type="ECO:0000256" key="1">
    <source>
        <dbReference type="ARBA" id="ARBA00005272"/>
    </source>
</evidence>
<feature type="transmembrane region" description="Helical" evidence="8">
    <location>
        <begin position="512"/>
        <end position="532"/>
    </location>
</feature>
<dbReference type="eggNOG" id="COG2259">
    <property type="taxonomic scope" value="Bacteria"/>
</dbReference>
<dbReference type="STRING" id="572479.Hprae_0625"/>
<evidence type="ECO:0000256" key="8">
    <source>
        <dbReference type="SAM" id="Phobius"/>
    </source>
</evidence>
<reference evidence="11" key="1">
    <citation type="submission" date="2010-10" db="EMBL/GenBank/DDBJ databases">
        <title>The complete genome of Halanaerobium praevalens DSM 2228.</title>
        <authorList>
            <consortium name="US DOE Joint Genome Institute (JGI-PGF)"/>
            <person name="Lucas S."/>
            <person name="Copeland A."/>
            <person name="Lapidus A."/>
            <person name="Glavina del Rio T."/>
            <person name="Dalin E."/>
            <person name="Tice H."/>
            <person name="Bruce D."/>
            <person name="Goodwin L."/>
            <person name="Pitluck S."/>
            <person name="Kyrpides N."/>
            <person name="Mavromatis K."/>
            <person name="Ivanova N."/>
            <person name="Ovchinnikova G."/>
            <person name="Chertkov O."/>
            <person name="Detter J.C."/>
            <person name="Han C."/>
            <person name="Larimer F."/>
            <person name="Land M."/>
            <person name="Hauser L."/>
            <person name="Markowitz V."/>
            <person name="Cheng J.-F."/>
            <person name="Hugenholtz P."/>
            <person name="Woyke T."/>
            <person name="Wu D."/>
            <person name="Tindall B."/>
            <person name="Pomrenke H.G."/>
            <person name="Brambilla E."/>
            <person name="Klenk H.-P."/>
            <person name="Eisen J.A."/>
        </authorList>
    </citation>
    <scope>NUCLEOTIDE SEQUENCE [LARGE SCALE GENOMIC DNA]</scope>
    <source>
        <strain evidence="11">ATCC 33744 / DSM 2228 / GSL</strain>
    </source>
</reference>
<dbReference type="PANTHER" id="PTHR43706">
    <property type="entry name" value="NADH DEHYDROGENASE"/>
    <property type="match status" value="1"/>
</dbReference>
<comment type="catalytic activity">
    <reaction evidence="7">
        <text>a quinone + NADH + H(+) = a quinol + NAD(+)</text>
        <dbReference type="Rhea" id="RHEA:46160"/>
        <dbReference type="ChEBI" id="CHEBI:15378"/>
        <dbReference type="ChEBI" id="CHEBI:24646"/>
        <dbReference type="ChEBI" id="CHEBI:57540"/>
        <dbReference type="ChEBI" id="CHEBI:57945"/>
        <dbReference type="ChEBI" id="CHEBI:132124"/>
        <dbReference type="EC" id="1.6.5.9"/>
    </reaction>
</comment>
<dbReference type="InterPro" id="IPR023753">
    <property type="entry name" value="FAD/NAD-binding_dom"/>
</dbReference>
<dbReference type="SUPFAM" id="SSF51905">
    <property type="entry name" value="FAD/NAD(P)-binding domain"/>
    <property type="match status" value="1"/>
</dbReference>
<evidence type="ECO:0000313" key="11">
    <source>
        <dbReference type="Proteomes" id="UP000006866"/>
    </source>
</evidence>
<dbReference type="eggNOG" id="COG1252">
    <property type="taxonomic scope" value="Bacteria"/>
</dbReference>
<evidence type="ECO:0000256" key="5">
    <source>
        <dbReference type="ARBA" id="ARBA00023002"/>
    </source>
</evidence>
<dbReference type="EMBL" id="CP002175">
    <property type="protein sequence ID" value="ADO76779.1"/>
    <property type="molecule type" value="Genomic_DNA"/>
</dbReference>
<keyword evidence="11" id="KW-1185">Reference proteome</keyword>
<dbReference type="RefSeq" id="WP_014552812.1">
    <property type="nucleotide sequence ID" value="NC_017455.1"/>
</dbReference>
<dbReference type="PANTHER" id="PTHR43706:SF47">
    <property type="entry name" value="EXTERNAL NADH-UBIQUINONE OXIDOREDUCTASE 1, MITOCHONDRIAL-RELATED"/>
    <property type="match status" value="1"/>
</dbReference>
<reference evidence="10 11" key="2">
    <citation type="journal article" date="2011" name="Stand. Genomic Sci.">
        <title>Complete genome sequence of the extremely halophilic Halanaerobium praevalens type strain (GSL).</title>
        <authorList>
            <person name="Ivanova N."/>
            <person name="Sikorski J."/>
            <person name="Chertkov O."/>
            <person name="Nolan M."/>
            <person name="Lucas S."/>
            <person name="Hammon N."/>
            <person name="Deshpande S."/>
            <person name="Cheng J.F."/>
            <person name="Tapia R."/>
            <person name="Han C."/>
            <person name="Goodwin L."/>
            <person name="Pitluck S."/>
            <person name="Huntemann M."/>
            <person name="Liolios K."/>
            <person name="Pagani I."/>
            <person name="Mavromatis K."/>
            <person name="Ovchinikova G."/>
            <person name="Pati A."/>
            <person name="Chen A."/>
            <person name="Palaniappan K."/>
            <person name="Land M."/>
            <person name="Hauser L."/>
            <person name="Brambilla E.M."/>
            <person name="Kannan K.P."/>
            <person name="Rohde M."/>
            <person name="Tindall B.J."/>
            <person name="Goker M."/>
            <person name="Detter J.C."/>
            <person name="Woyke T."/>
            <person name="Bristow J."/>
            <person name="Eisen J.A."/>
            <person name="Markowitz V."/>
            <person name="Hugenholtz P."/>
            <person name="Kyrpides N.C."/>
            <person name="Klenk H.P."/>
            <person name="Lapidus A."/>
        </authorList>
    </citation>
    <scope>NUCLEOTIDE SEQUENCE [LARGE SCALE GENOMIC DNA]</scope>
    <source>
        <strain evidence="11">ATCC 33744 / DSM 2228 / GSL</strain>
    </source>
</reference>
<dbReference type="PRINTS" id="PR00368">
    <property type="entry name" value="FADPNR"/>
</dbReference>
<gene>
    <name evidence="10" type="ordered locus">Hprae_0625</name>
</gene>
<evidence type="ECO:0000259" key="9">
    <source>
        <dbReference type="Pfam" id="PF07992"/>
    </source>
</evidence>
<accession>E3DQ28</accession>
<evidence type="ECO:0000256" key="7">
    <source>
        <dbReference type="ARBA" id="ARBA00047599"/>
    </source>
</evidence>
<feature type="transmembrane region" description="Helical" evidence="8">
    <location>
        <begin position="354"/>
        <end position="374"/>
    </location>
</feature>